<reference evidence="12 13" key="1">
    <citation type="submission" date="2019-01" db="EMBL/GenBank/DDBJ databases">
        <title>Complete genome sequence of Cohnella hallensis HS21 isolated from Korean fir (Abies koreana) rhizospheric soil.</title>
        <authorList>
            <person name="Jiang L."/>
            <person name="Kang S.W."/>
            <person name="Kim S."/>
            <person name="Jung J."/>
            <person name="Kim C.Y."/>
            <person name="Kim D.H."/>
            <person name="Kim S.W."/>
            <person name="Lee J."/>
        </authorList>
    </citation>
    <scope>NUCLEOTIDE SEQUENCE [LARGE SCALE GENOMIC DNA]</scope>
    <source>
        <strain evidence="12 13">HS21</strain>
    </source>
</reference>
<evidence type="ECO:0000256" key="3">
    <source>
        <dbReference type="ARBA" id="ARBA00022618"/>
    </source>
</evidence>
<dbReference type="Gene3D" id="1.10.150.130">
    <property type="match status" value="1"/>
</dbReference>
<dbReference type="AlphaFoldDB" id="A0A3T1D6S9"/>
<name>A0A3T1D6S9_9BACL</name>
<keyword evidence="3" id="KW-0132">Cell division</keyword>
<dbReference type="InterPro" id="IPR002104">
    <property type="entry name" value="Integrase_catalytic"/>
</dbReference>
<evidence type="ECO:0000256" key="1">
    <source>
        <dbReference type="ARBA" id="ARBA00004496"/>
    </source>
</evidence>
<evidence type="ECO:0000256" key="6">
    <source>
        <dbReference type="ARBA" id="ARBA00023125"/>
    </source>
</evidence>
<comment type="subcellular location">
    <subcellularLocation>
        <location evidence="1">Cytoplasm</location>
    </subcellularLocation>
</comment>
<evidence type="ECO:0000256" key="2">
    <source>
        <dbReference type="ARBA" id="ARBA00022490"/>
    </source>
</evidence>
<dbReference type="SUPFAM" id="SSF56349">
    <property type="entry name" value="DNA breaking-rejoining enzymes"/>
    <property type="match status" value="1"/>
</dbReference>
<evidence type="ECO:0000313" key="12">
    <source>
        <dbReference type="EMBL" id="BBI33790.1"/>
    </source>
</evidence>
<dbReference type="GO" id="GO:0015074">
    <property type="term" value="P:DNA integration"/>
    <property type="evidence" value="ECO:0007669"/>
    <property type="project" value="UniProtKB-KW"/>
</dbReference>
<keyword evidence="4" id="KW-0159">Chromosome partition</keyword>
<accession>A0A3T1D6S9</accession>
<dbReference type="NCBIfam" id="NF003462">
    <property type="entry name" value="PRK05084.1"/>
    <property type="match status" value="1"/>
</dbReference>
<dbReference type="Gene3D" id="1.10.443.10">
    <property type="entry name" value="Intergrase catalytic core"/>
    <property type="match status" value="1"/>
</dbReference>
<dbReference type="KEGG" id="cohn:KCTCHS21_31890"/>
<evidence type="ECO:0000256" key="7">
    <source>
        <dbReference type="ARBA" id="ARBA00023172"/>
    </source>
</evidence>
<feature type="domain" description="Core-binding (CB)" evidence="11">
    <location>
        <begin position="24"/>
        <end position="122"/>
    </location>
</feature>
<dbReference type="Pfam" id="PF02899">
    <property type="entry name" value="Phage_int_SAM_1"/>
    <property type="match status" value="1"/>
</dbReference>
<dbReference type="GO" id="GO:0003677">
    <property type="term" value="F:DNA binding"/>
    <property type="evidence" value="ECO:0007669"/>
    <property type="project" value="UniProtKB-UniRule"/>
</dbReference>
<dbReference type="InterPro" id="IPR013762">
    <property type="entry name" value="Integrase-like_cat_sf"/>
</dbReference>
<dbReference type="InterPro" id="IPR010998">
    <property type="entry name" value="Integrase_recombinase_N"/>
</dbReference>
<dbReference type="Proteomes" id="UP000289856">
    <property type="component" value="Chromosome"/>
</dbReference>
<dbReference type="GO" id="GO:0007059">
    <property type="term" value="P:chromosome segregation"/>
    <property type="evidence" value="ECO:0007669"/>
    <property type="project" value="UniProtKB-KW"/>
</dbReference>
<dbReference type="GO" id="GO:0005737">
    <property type="term" value="C:cytoplasm"/>
    <property type="evidence" value="ECO:0007669"/>
    <property type="project" value="UniProtKB-SubCell"/>
</dbReference>
<dbReference type="PANTHER" id="PTHR30349:SF77">
    <property type="entry name" value="TYROSINE RECOMBINASE XERC"/>
    <property type="match status" value="1"/>
</dbReference>
<dbReference type="PANTHER" id="PTHR30349">
    <property type="entry name" value="PHAGE INTEGRASE-RELATED"/>
    <property type="match status" value="1"/>
</dbReference>
<evidence type="ECO:0000256" key="9">
    <source>
        <dbReference type="PROSITE-ProRule" id="PRU01248"/>
    </source>
</evidence>
<dbReference type="EMBL" id="AP019400">
    <property type="protein sequence ID" value="BBI33790.1"/>
    <property type="molecule type" value="Genomic_DNA"/>
</dbReference>
<proteinExistence type="predicted"/>
<evidence type="ECO:0000259" key="10">
    <source>
        <dbReference type="PROSITE" id="PS51898"/>
    </source>
</evidence>
<keyword evidence="2" id="KW-0963">Cytoplasm</keyword>
<organism evidence="12 13">
    <name type="scientific">Cohnella abietis</name>
    <dbReference type="NCBI Taxonomy" id="2507935"/>
    <lineage>
        <taxon>Bacteria</taxon>
        <taxon>Bacillati</taxon>
        <taxon>Bacillota</taxon>
        <taxon>Bacilli</taxon>
        <taxon>Bacillales</taxon>
        <taxon>Paenibacillaceae</taxon>
        <taxon>Cohnella</taxon>
    </lineage>
</organism>
<dbReference type="InterPro" id="IPR004107">
    <property type="entry name" value="Integrase_SAM-like_N"/>
</dbReference>
<dbReference type="Pfam" id="PF00589">
    <property type="entry name" value="Phage_integrase"/>
    <property type="match status" value="1"/>
</dbReference>
<evidence type="ECO:0000313" key="13">
    <source>
        <dbReference type="Proteomes" id="UP000289856"/>
    </source>
</evidence>
<sequence>MIIEGFPMNLQKRKDREELDKRIPRMPWYIEKFMNYKLPDLSPSSLLEYIRDYEAFLSWLMAEGLTTADTMSNVPLEDLERLHMDSVDNFRMFLATKRDNANTRTTISRKLSSLRSLFHYLSQIAEDENFYPLLKRNVMAKVSVKRTQKPKDTAAKLEGKLLQEQEIIEFINYIKQDYAHDVAANKQAIYSHELNKIRDSCIVSLILNSGLRVSELVNLNIDDTDFKKRLLYVFRKGKNDDTFKTPVYFRQDAVPDLEQYLAQRDTHYKAPKKEKALFLAIANGKKEGSRMTKRAIQEMVMKYAKRFGKPYLSVHKLRHSFATDYYLSNDLYKTQEQLGHASPETTQIYAHLTDKTMAEAIDRRKEDS</sequence>
<dbReference type="InterPro" id="IPR044068">
    <property type="entry name" value="CB"/>
</dbReference>
<feature type="domain" description="Tyr recombinase" evidence="10">
    <location>
        <begin position="169"/>
        <end position="362"/>
    </location>
</feature>
<evidence type="ECO:0000256" key="8">
    <source>
        <dbReference type="ARBA" id="ARBA00023306"/>
    </source>
</evidence>
<keyword evidence="7" id="KW-0233">DNA recombination</keyword>
<gene>
    <name evidence="12" type="primary">xerC_2</name>
    <name evidence="12" type="ORF">KCTCHS21_31890</name>
</gene>
<evidence type="ECO:0000256" key="5">
    <source>
        <dbReference type="ARBA" id="ARBA00022908"/>
    </source>
</evidence>
<evidence type="ECO:0000256" key="4">
    <source>
        <dbReference type="ARBA" id="ARBA00022829"/>
    </source>
</evidence>
<evidence type="ECO:0000259" key="11">
    <source>
        <dbReference type="PROSITE" id="PS51900"/>
    </source>
</evidence>
<dbReference type="InterPro" id="IPR050090">
    <property type="entry name" value="Tyrosine_recombinase_XerCD"/>
</dbReference>
<dbReference type="PROSITE" id="PS51900">
    <property type="entry name" value="CB"/>
    <property type="match status" value="1"/>
</dbReference>
<keyword evidence="13" id="KW-1185">Reference proteome</keyword>
<dbReference type="PROSITE" id="PS51898">
    <property type="entry name" value="TYR_RECOMBINASE"/>
    <property type="match status" value="1"/>
</dbReference>
<keyword evidence="5" id="KW-0229">DNA integration</keyword>
<protein>
    <submittedName>
        <fullName evidence="12">Tyrosine recombinase XerS</fullName>
    </submittedName>
</protein>
<dbReference type="GO" id="GO:0006310">
    <property type="term" value="P:DNA recombination"/>
    <property type="evidence" value="ECO:0007669"/>
    <property type="project" value="UniProtKB-KW"/>
</dbReference>
<dbReference type="GO" id="GO:0051301">
    <property type="term" value="P:cell division"/>
    <property type="evidence" value="ECO:0007669"/>
    <property type="project" value="UniProtKB-KW"/>
</dbReference>
<keyword evidence="6 9" id="KW-0238">DNA-binding</keyword>
<dbReference type="InterPro" id="IPR011010">
    <property type="entry name" value="DNA_brk_join_enz"/>
</dbReference>
<keyword evidence="8" id="KW-0131">Cell cycle</keyword>